<accession>A0A3P8A649</accession>
<dbReference type="OrthoDB" id="5841141at2759"/>
<evidence type="ECO:0000313" key="2">
    <source>
        <dbReference type="EMBL" id="VDO92067.1"/>
    </source>
</evidence>
<dbReference type="AlphaFoldDB" id="A0A3P8A649"/>
<evidence type="ECO:0000256" key="1">
    <source>
        <dbReference type="SAM" id="Phobius"/>
    </source>
</evidence>
<feature type="transmembrane region" description="Helical" evidence="1">
    <location>
        <begin position="55"/>
        <end position="85"/>
    </location>
</feature>
<gene>
    <name evidence="2" type="ORF">HPBE_LOCUS12413</name>
</gene>
<proteinExistence type="predicted"/>
<dbReference type="Pfam" id="PF10326">
    <property type="entry name" value="7TM_GPCR_Str"/>
    <property type="match status" value="1"/>
</dbReference>
<keyword evidence="1" id="KW-1133">Transmembrane helix</keyword>
<organism evidence="2">
    <name type="scientific">Heligmosomoides polygyrus</name>
    <name type="common">Parasitic roundworm</name>
    <dbReference type="NCBI Taxonomy" id="6339"/>
    <lineage>
        <taxon>Eukaryota</taxon>
        <taxon>Metazoa</taxon>
        <taxon>Ecdysozoa</taxon>
        <taxon>Nematoda</taxon>
        <taxon>Chromadorea</taxon>
        <taxon>Rhabditida</taxon>
        <taxon>Rhabditina</taxon>
        <taxon>Rhabditomorpha</taxon>
        <taxon>Strongyloidea</taxon>
        <taxon>Heligmosomidae</taxon>
        <taxon>Heligmosomoides</taxon>
    </lineage>
</organism>
<keyword evidence="1" id="KW-0472">Membrane</keyword>
<keyword evidence="1" id="KW-0812">Transmembrane</keyword>
<dbReference type="EMBL" id="UZAH01027487">
    <property type="protein sequence ID" value="VDO92067.1"/>
    <property type="molecule type" value="Genomic_DNA"/>
</dbReference>
<dbReference type="InterPro" id="IPR019428">
    <property type="entry name" value="7TM_GPCR_serpentine_rcpt_Str"/>
</dbReference>
<name>A0A3P8A649_HELPZ</name>
<protein>
    <submittedName>
        <fullName evidence="2">Uncharacterized protein</fullName>
    </submittedName>
</protein>
<feature type="transmembrane region" description="Helical" evidence="1">
    <location>
        <begin position="97"/>
        <end position="116"/>
    </location>
</feature>
<sequence length="136" mass="15701">MLCSLVEFFCAVRIHLTLKSSGISSCVKRLQRQMFQVLLLQVSFPRCTISRQFSVVIYVTFLGNFDSIPLVTDCIGVLLSLYPLLNSIVTVFSIADYRIYLISLRILFLFFVVFFCKQYQTKKQSEITIQTVLKSF</sequence>
<reference evidence="2" key="1">
    <citation type="submission" date="2018-11" db="EMBL/GenBank/DDBJ databases">
        <authorList>
            <consortium name="Pathogen Informatics"/>
        </authorList>
    </citation>
    <scope>NUCLEOTIDE SEQUENCE [LARGE SCALE GENOMIC DNA]</scope>
</reference>